<dbReference type="GO" id="GO:0008270">
    <property type="term" value="F:zinc ion binding"/>
    <property type="evidence" value="ECO:0007669"/>
    <property type="project" value="InterPro"/>
</dbReference>
<feature type="domain" description="Alpha-carbonic anhydrase" evidence="2">
    <location>
        <begin position="140"/>
        <end position="399"/>
    </location>
</feature>
<dbReference type="AlphaFoldDB" id="A0A5E4MK73"/>
<proteinExistence type="inferred from homology"/>
<dbReference type="CDD" id="cd00326">
    <property type="entry name" value="alpha_CA"/>
    <property type="match status" value="1"/>
</dbReference>
<keyword evidence="4" id="KW-1185">Reference proteome</keyword>
<dbReference type="OrthoDB" id="429145at2759"/>
<dbReference type="Gene3D" id="3.10.200.10">
    <property type="entry name" value="Alpha carbonic anhydrase"/>
    <property type="match status" value="2"/>
</dbReference>
<dbReference type="Pfam" id="PF00194">
    <property type="entry name" value="Carb_anhydrase"/>
    <property type="match status" value="1"/>
</dbReference>
<dbReference type="SMART" id="SM01057">
    <property type="entry name" value="Carb_anhydrase"/>
    <property type="match status" value="1"/>
</dbReference>
<dbReference type="InterPro" id="IPR001148">
    <property type="entry name" value="CA_dom"/>
</dbReference>
<dbReference type="GO" id="GO:0004089">
    <property type="term" value="F:carbonate dehydratase activity"/>
    <property type="evidence" value="ECO:0007669"/>
    <property type="project" value="InterPro"/>
</dbReference>
<dbReference type="EMBL" id="CABPRJ010000951">
    <property type="protein sequence ID" value="VVC31862.1"/>
    <property type="molecule type" value="Genomic_DNA"/>
</dbReference>
<evidence type="ECO:0000313" key="3">
    <source>
        <dbReference type="EMBL" id="VVC31862.1"/>
    </source>
</evidence>
<dbReference type="InterPro" id="IPR023561">
    <property type="entry name" value="Carbonic_anhydrase_a-class"/>
</dbReference>
<dbReference type="PANTHER" id="PTHR18952">
    <property type="entry name" value="CARBONIC ANHYDRASE"/>
    <property type="match status" value="1"/>
</dbReference>
<evidence type="ECO:0000256" key="1">
    <source>
        <dbReference type="ARBA" id="ARBA00010718"/>
    </source>
</evidence>
<dbReference type="SUPFAM" id="SSF51069">
    <property type="entry name" value="Carbonic anhydrase"/>
    <property type="match status" value="1"/>
</dbReference>
<dbReference type="InterPro" id="IPR036398">
    <property type="entry name" value="CA_dom_sf"/>
</dbReference>
<name>A0A5E4MK73_9HEMI</name>
<organism evidence="3 4">
    <name type="scientific">Cinara cedri</name>
    <dbReference type="NCBI Taxonomy" id="506608"/>
    <lineage>
        <taxon>Eukaryota</taxon>
        <taxon>Metazoa</taxon>
        <taxon>Ecdysozoa</taxon>
        <taxon>Arthropoda</taxon>
        <taxon>Hexapoda</taxon>
        <taxon>Insecta</taxon>
        <taxon>Pterygota</taxon>
        <taxon>Neoptera</taxon>
        <taxon>Paraneoptera</taxon>
        <taxon>Hemiptera</taxon>
        <taxon>Sternorrhyncha</taxon>
        <taxon>Aphidomorpha</taxon>
        <taxon>Aphidoidea</taxon>
        <taxon>Aphididae</taxon>
        <taxon>Lachninae</taxon>
        <taxon>Cinara</taxon>
    </lineage>
</organism>
<sequence>MCILSEDNKDIDDFIKNIRGMSVSETGYTGPFDKFTNFDELYSWLKPIALETQYSVYPGSLCLMSFTEFTLWILYIDTFSISQNQCREFIRRREANMNKVSQAGDSLQYFPAEGVLVSFETTGTENLNGLNNANPTDQSMLWPFVKIHFKDQQVQSPIDILKQCSYELSISSLLYYDYWRDESVLIKIINNGQALYVHTLHFGYQSRYLEIENKLAIITGGPLFDSLYEFNRMYFYWGDVGECGSENQMNDQFYAMEVQMVHFKQEYGSYENATRYDDGICIVSFFGQISDEDNIDLKNLVTNLNVIQTSDQYLVGRFNNYFSWLLPIAEENQYYTFPGSLTKDPYTQCVIWIVYKNTFKISQTQLSTFRTLVGSDQQMITSTKRREIQPLNNRPLCWT</sequence>
<evidence type="ECO:0000313" key="4">
    <source>
        <dbReference type="Proteomes" id="UP000325440"/>
    </source>
</evidence>
<gene>
    <name evidence="3" type="ORF">CINCED_3A019049</name>
</gene>
<accession>A0A5E4MK73</accession>
<dbReference type="Proteomes" id="UP000325440">
    <property type="component" value="Unassembled WGS sequence"/>
</dbReference>
<comment type="similarity">
    <text evidence="1">Belongs to the alpha-carbonic anhydrase family.</text>
</comment>
<evidence type="ECO:0000259" key="2">
    <source>
        <dbReference type="PROSITE" id="PS51144"/>
    </source>
</evidence>
<dbReference type="PROSITE" id="PS51144">
    <property type="entry name" value="ALPHA_CA_2"/>
    <property type="match status" value="1"/>
</dbReference>
<reference evidence="3 4" key="1">
    <citation type="submission" date="2019-08" db="EMBL/GenBank/DDBJ databases">
        <authorList>
            <person name="Alioto T."/>
            <person name="Alioto T."/>
            <person name="Gomez Garrido J."/>
        </authorList>
    </citation>
    <scope>NUCLEOTIDE SEQUENCE [LARGE SCALE GENOMIC DNA]</scope>
</reference>
<protein>
    <submittedName>
        <fullName evidence="3">Alpha carbonic anhydrase</fullName>
    </submittedName>
</protein>
<dbReference type="GO" id="GO:0005737">
    <property type="term" value="C:cytoplasm"/>
    <property type="evidence" value="ECO:0007669"/>
    <property type="project" value="TreeGrafter"/>
</dbReference>
<dbReference type="PANTHER" id="PTHR18952:SF124">
    <property type="entry name" value="CARBONIC ANHYDRASE 7"/>
    <property type="match status" value="1"/>
</dbReference>